<evidence type="ECO:0000256" key="5">
    <source>
        <dbReference type="ARBA" id="ARBA00022842"/>
    </source>
</evidence>
<comment type="cofactor">
    <cofactor evidence="1">
        <name>Mg(2+)</name>
        <dbReference type="ChEBI" id="CHEBI:18420"/>
    </cofactor>
</comment>
<dbReference type="CDD" id="cd09900">
    <property type="entry name" value="H3TH_XPG-like"/>
    <property type="match status" value="1"/>
</dbReference>
<keyword evidence="5" id="KW-0460">Magnesium</keyword>
<name>A0A0B2UD32_9MICR</name>
<dbReference type="FunCoup" id="A0A0B2UD32">
    <property type="interactions" value="129"/>
</dbReference>
<evidence type="ECO:0000313" key="9">
    <source>
        <dbReference type="Proteomes" id="UP000031056"/>
    </source>
</evidence>
<protein>
    <submittedName>
        <fullName evidence="8">DNA repair flap endonuclease</fullName>
    </submittedName>
</protein>
<dbReference type="STRING" id="1354746.A0A0B2UD32"/>
<dbReference type="SMART" id="SM00485">
    <property type="entry name" value="XPGN"/>
    <property type="match status" value="1"/>
</dbReference>
<feature type="domain" description="XPG N-terminal" evidence="7">
    <location>
        <begin position="1"/>
        <end position="87"/>
    </location>
</feature>
<accession>A0A0B2UD32</accession>
<evidence type="ECO:0000313" key="8">
    <source>
        <dbReference type="EMBL" id="KHN68981.1"/>
    </source>
</evidence>
<dbReference type="InterPro" id="IPR008918">
    <property type="entry name" value="HhH2"/>
</dbReference>
<dbReference type="SMART" id="SM00484">
    <property type="entry name" value="XPGI"/>
    <property type="match status" value="1"/>
</dbReference>
<evidence type="ECO:0000256" key="4">
    <source>
        <dbReference type="ARBA" id="ARBA00022801"/>
    </source>
</evidence>
<comment type="caution">
    <text evidence="8">The sequence shown here is derived from an EMBL/GenBank/DDBJ whole genome shotgun (WGS) entry which is preliminary data.</text>
</comment>
<dbReference type="GO" id="GO:0006281">
    <property type="term" value="P:DNA repair"/>
    <property type="evidence" value="ECO:0007669"/>
    <property type="project" value="UniProtKB-ARBA"/>
</dbReference>
<dbReference type="AlphaFoldDB" id="A0A0B2UD32"/>
<proteinExistence type="predicted"/>
<reference evidence="8 9" key="1">
    <citation type="journal article" date="2014" name="MBio">
        <title>The Ordospora colligata genome; evolution of extreme reduction in microsporidia and host-to-parasite horizontal gene transfer.</title>
        <authorList>
            <person name="Pombert J.-F."/>
            <person name="Haag K.L."/>
            <person name="Beidas S."/>
            <person name="Ebert D."/>
            <person name="Keeling P.J."/>
        </authorList>
    </citation>
    <scope>NUCLEOTIDE SEQUENCE [LARGE SCALE GENOMIC DNA]</scope>
    <source>
        <strain evidence="8 9">OC4</strain>
    </source>
</reference>
<dbReference type="PANTHER" id="PTHR11081">
    <property type="entry name" value="FLAP ENDONUCLEASE FAMILY MEMBER"/>
    <property type="match status" value="1"/>
</dbReference>
<dbReference type="OrthoDB" id="31113at2759"/>
<dbReference type="InterPro" id="IPR006085">
    <property type="entry name" value="XPG_DNA_repair_N"/>
</dbReference>
<dbReference type="InterPro" id="IPR006084">
    <property type="entry name" value="XPG/Rad2"/>
</dbReference>
<dbReference type="Pfam" id="PF00867">
    <property type="entry name" value="XPG_I"/>
    <property type="match status" value="1"/>
</dbReference>
<keyword evidence="2" id="KW-0540">Nuclease</keyword>
<evidence type="ECO:0000256" key="2">
    <source>
        <dbReference type="ARBA" id="ARBA00022722"/>
    </source>
</evidence>
<dbReference type="GeneID" id="26262480"/>
<dbReference type="InParanoid" id="A0A0B2UD32"/>
<dbReference type="PANTHER" id="PTHR11081:SF59">
    <property type="entry name" value="FI23547P1"/>
    <property type="match status" value="1"/>
</dbReference>
<dbReference type="PRINTS" id="PR00853">
    <property type="entry name" value="XPGRADSUPER"/>
</dbReference>
<dbReference type="GO" id="GO:0046872">
    <property type="term" value="F:metal ion binding"/>
    <property type="evidence" value="ECO:0007669"/>
    <property type="project" value="UniProtKB-KW"/>
</dbReference>
<dbReference type="Gene3D" id="3.40.50.1010">
    <property type="entry name" value="5'-nuclease"/>
    <property type="match status" value="2"/>
</dbReference>
<dbReference type="HOGENOM" id="CLU_027593_0_0_1"/>
<dbReference type="SUPFAM" id="SSF47807">
    <property type="entry name" value="5' to 3' exonuclease, C-terminal subdomain"/>
    <property type="match status" value="1"/>
</dbReference>
<feature type="domain" description="XPG-I" evidence="6">
    <location>
        <begin position="412"/>
        <end position="480"/>
    </location>
</feature>
<evidence type="ECO:0000256" key="1">
    <source>
        <dbReference type="ARBA" id="ARBA00001946"/>
    </source>
</evidence>
<dbReference type="Proteomes" id="UP000031056">
    <property type="component" value="Unassembled WGS sequence"/>
</dbReference>
<keyword evidence="9" id="KW-1185">Reference proteome</keyword>
<evidence type="ECO:0000259" key="6">
    <source>
        <dbReference type="SMART" id="SM00484"/>
    </source>
</evidence>
<dbReference type="SUPFAM" id="SSF88723">
    <property type="entry name" value="PIN domain-like"/>
    <property type="match status" value="1"/>
</dbReference>
<dbReference type="InterPro" id="IPR029060">
    <property type="entry name" value="PIN-like_dom_sf"/>
</dbReference>
<keyword evidence="3" id="KW-0479">Metal-binding</keyword>
<dbReference type="GO" id="GO:0003677">
    <property type="term" value="F:DNA binding"/>
    <property type="evidence" value="ECO:0007669"/>
    <property type="project" value="InterPro"/>
</dbReference>
<dbReference type="SMART" id="SM00279">
    <property type="entry name" value="HhH2"/>
    <property type="match status" value="1"/>
</dbReference>
<keyword evidence="8" id="KW-0255">Endonuclease</keyword>
<dbReference type="Pfam" id="PF00752">
    <property type="entry name" value="XPG_N"/>
    <property type="match status" value="1"/>
</dbReference>
<dbReference type="RefSeq" id="XP_014563023.1">
    <property type="nucleotide sequence ID" value="XM_014707537.1"/>
</dbReference>
<keyword evidence="4" id="KW-0378">Hydrolase</keyword>
<sequence length="579" mass="67311">MGVRSLWKIIQRSGEKVVPSNMRLAVDTSIWLGAYWHLRNEDVIYFFSMRVVKLLYHGIQPVFVFDGNAPEVKRQALRERQGTIDDSVKYLEMKLIDKEGQELAFDPNNIFDEKYMEKWGDAFDDMPDDVSEELNCKNEAMTFSNTSDEYDQIPGRYDDINDKMTSSDSESEIDFGFVESKEISRMQKLRRLVDLRVNRRKIRTKKDYGSMEVFSAQQIKNLKKRNFISQSIRNMEVNQAKIVQSDCKVVYGLTKKVRYGTIDNKEEKASAEEIKYNQLCSIDAHEVDEWIDSDTEMHKDHEEKHHDAGHIESGLIINELTSRHGYFDNVSFEESIQKVDGLLSIQKDKVNEMIVKCKGERSMGGFFADSEFGDHEKLQDFRKVLKPIGCSDRIIHLHKMNRVIEQVKKVLLEFNIAYVDSPMESDSQCGFMSLSNMVDGVITEDNDVLLYGGVVFRHFFRKNRDIERYSLDRIEQKVGLNRKELVMLSYLLGSDYTPGIKGFGPVKALECVRNDGVDEEKIAMLLGMYLNPIAASSVEITRPKVDLKRLEKFYEQNGVTRERIDEILFFLRNKRWVYD</sequence>
<dbReference type="InterPro" id="IPR006086">
    <property type="entry name" value="XPG-I_dom"/>
</dbReference>
<evidence type="ECO:0000256" key="3">
    <source>
        <dbReference type="ARBA" id="ARBA00022723"/>
    </source>
</evidence>
<dbReference type="EMBL" id="JOKQ01000011">
    <property type="protein sequence ID" value="KHN68981.1"/>
    <property type="molecule type" value="Genomic_DNA"/>
</dbReference>
<organism evidence="8 9">
    <name type="scientific">Ordospora colligata OC4</name>
    <dbReference type="NCBI Taxonomy" id="1354746"/>
    <lineage>
        <taxon>Eukaryota</taxon>
        <taxon>Fungi</taxon>
        <taxon>Fungi incertae sedis</taxon>
        <taxon>Microsporidia</taxon>
        <taxon>Ordosporidae</taxon>
        <taxon>Ordospora</taxon>
    </lineage>
</organism>
<dbReference type="Gene3D" id="1.10.150.20">
    <property type="entry name" value="5' to 3' exonuclease, C-terminal subdomain"/>
    <property type="match status" value="1"/>
</dbReference>
<gene>
    <name evidence="8" type="ORF">M896_110090</name>
</gene>
<dbReference type="InterPro" id="IPR036279">
    <property type="entry name" value="5-3_exonuclease_C_sf"/>
</dbReference>
<dbReference type="GO" id="GO:0017108">
    <property type="term" value="F:5'-flap endonuclease activity"/>
    <property type="evidence" value="ECO:0007669"/>
    <property type="project" value="TreeGrafter"/>
</dbReference>
<evidence type="ECO:0000259" key="7">
    <source>
        <dbReference type="SMART" id="SM00485"/>
    </source>
</evidence>
<dbReference type="VEuPathDB" id="MicrosporidiaDB:M896_110090"/>